<dbReference type="Proteomes" id="UP000018040">
    <property type="component" value="Unassembled WGS sequence"/>
</dbReference>
<comment type="caution">
    <text evidence="1">The sequence shown here is derived from an EMBL/GenBank/DDBJ whole genome shotgun (WGS) entry which is preliminary data.</text>
</comment>
<reference evidence="1 2" key="2">
    <citation type="journal article" date="2013" name="Genome Biol. Evol.">
        <title>Genome sequencing of Giardia lamblia genotypes A2 and B isolates (DH and GS) and comparative analysis with the genomes of genotypes A1 and E (WB and Pig).</title>
        <authorList>
            <person name="Adam R.D."/>
            <person name="Dahlstrom E.W."/>
            <person name="Martens C.A."/>
            <person name="Bruno D.P."/>
            <person name="Barbian K.D."/>
            <person name="Ricklefs S.M."/>
            <person name="Hernandez M.M."/>
            <person name="Narla N.P."/>
            <person name="Patel R.B."/>
            <person name="Porcella S.F."/>
            <person name="Nash T.E."/>
        </authorList>
    </citation>
    <scope>NUCLEOTIDE SEQUENCE [LARGE SCALE GENOMIC DNA]</scope>
    <source>
        <strain evidence="1 2">GS</strain>
    </source>
</reference>
<sequence>MLVPTVIPEKLGGSAPLELASSPFLIHLVYAVLWPYE</sequence>
<accession>V6U339</accession>
<evidence type="ECO:0000313" key="2">
    <source>
        <dbReference type="Proteomes" id="UP000018040"/>
    </source>
</evidence>
<proteinExistence type="predicted"/>
<dbReference type="EMBL" id="AHHH01000011">
    <property type="protein sequence ID" value="ESU45047.1"/>
    <property type="molecule type" value="Genomic_DNA"/>
</dbReference>
<evidence type="ECO:0000313" key="1">
    <source>
        <dbReference type="EMBL" id="ESU45047.1"/>
    </source>
</evidence>
<dbReference type="AlphaFoldDB" id="V6U339"/>
<organism evidence="1 2">
    <name type="scientific">Giardia intestinalis</name>
    <name type="common">Giardia lamblia</name>
    <dbReference type="NCBI Taxonomy" id="5741"/>
    <lineage>
        <taxon>Eukaryota</taxon>
        <taxon>Metamonada</taxon>
        <taxon>Diplomonadida</taxon>
        <taxon>Hexamitidae</taxon>
        <taxon>Giardiinae</taxon>
        <taxon>Giardia</taxon>
    </lineage>
</organism>
<reference evidence="2" key="1">
    <citation type="submission" date="2012-02" db="EMBL/GenBank/DDBJ databases">
        <title>Genome sequencing of Giardia lamblia Genotypes A2 and B isolates (DH and GS) and comparative analysis with the genomes of Genotypes A1 and E (WB and Pig).</title>
        <authorList>
            <person name="Adam R."/>
            <person name="Dahlstrom E."/>
            <person name="Martens C."/>
            <person name="Bruno D."/>
            <person name="Barbian K."/>
            <person name="Porcella S.F."/>
            <person name="Nash T."/>
        </authorList>
    </citation>
    <scope>NUCLEOTIDE SEQUENCE</scope>
    <source>
        <strain evidence="2">GS</strain>
    </source>
</reference>
<protein>
    <submittedName>
        <fullName evidence="1">Lysosomal acid phosphatase</fullName>
    </submittedName>
</protein>
<name>V6U339_GIAIN</name>
<gene>
    <name evidence="1" type="ORF">GSB_150777</name>
</gene>